<keyword evidence="1" id="KW-0238">DNA-binding</keyword>
<proteinExistence type="predicted"/>
<keyword evidence="2" id="KW-1185">Reference proteome</keyword>
<dbReference type="GO" id="GO:0003677">
    <property type="term" value="F:DNA binding"/>
    <property type="evidence" value="ECO:0007669"/>
    <property type="project" value="UniProtKB-KW"/>
</dbReference>
<name>A0A3M2KYW0_9NOCA</name>
<comment type="caution">
    <text evidence="1">The sequence shown here is derived from an EMBL/GenBank/DDBJ whole genome shotgun (WGS) entry which is preliminary data.</text>
</comment>
<dbReference type="RefSeq" id="WP_122189971.1">
    <property type="nucleotide sequence ID" value="NZ_RFFH01000010.1"/>
</dbReference>
<evidence type="ECO:0000313" key="1">
    <source>
        <dbReference type="EMBL" id="RMI30304.1"/>
    </source>
</evidence>
<dbReference type="InterPro" id="IPR009351">
    <property type="entry name" value="AlkZ-like"/>
</dbReference>
<dbReference type="OrthoDB" id="9148135at2"/>
<dbReference type="AlphaFoldDB" id="A0A3M2KYW0"/>
<sequence length="353" mass="38465">MNITDIARSRVRTHHLEPADGKSAVAVVSDLVAMQAQDYRGGLWSVGVRTPELTADDVERALLDREIVRTWPMRGTLHLVAAADARWLPELLGPRASQAAAGRRRGLGLDDEAVNRTRAAWEAVLTGGACLGRPELFAAMDAAGVDSGEQRGPHLLRYFAEQGLLCFGPHEGKQPTYALLQEWVPAARVLERDAALAELALRYFTGHGPATLDDFAGWAFLTKGDARAGLAAVEHSLESAEIDGLRYWFAESSTEPTAVQLLPGFDEYVLGYKNRSAFATPEILAAVVPGGNGMFKSTVLDDGRITGLWSIKKLARRQEVRIDWFGEQSDTERLAPAVERYGRFCGVPTELVG</sequence>
<dbReference type="PANTHER" id="PTHR38479:SF2">
    <property type="entry name" value="WINGED HELIX DNA-BINDING DOMAIN-CONTAINING PROTEIN"/>
    <property type="match status" value="1"/>
</dbReference>
<reference evidence="1 2" key="1">
    <citation type="submission" date="2018-10" db="EMBL/GenBank/DDBJ databases">
        <title>Isolation from cow dung.</title>
        <authorList>
            <person name="Ling L."/>
        </authorList>
    </citation>
    <scope>NUCLEOTIDE SEQUENCE [LARGE SCALE GENOMIC DNA]</scope>
    <source>
        <strain evidence="1 2">NEAU-LL90</strain>
    </source>
</reference>
<protein>
    <submittedName>
        <fullName evidence="1">Winged helix DNA-binding domain-containing protein</fullName>
    </submittedName>
</protein>
<gene>
    <name evidence="1" type="ORF">EBN03_21880</name>
</gene>
<organism evidence="1 2">
    <name type="scientific">Nocardia stercoris</name>
    <dbReference type="NCBI Taxonomy" id="2483361"/>
    <lineage>
        <taxon>Bacteria</taxon>
        <taxon>Bacillati</taxon>
        <taxon>Actinomycetota</taxon>
        <taxon>Actinomycetes</taxon>
        <taxon>Mycobacteriales</taxon>
        <taxon>Nocardiaceae</taxon>
        <taxon>Nocardia</taxon>
    </lineage>
</organism>
<dbReference type="Pfam" id="PF06224">
    <property type="entry name" value="AlkZ-like"/>
    <property type="match status" value="1"/>
</dbReference>
<dbReference type="EMBL" id="RFFH01000010">
    <property type="protein sequence ID" value="RMI30304.1"/>
    <property type="molecule type" value="Genomic_DNA"/>
</dbReference>
<dbReference type="PANTHER" id="PTHR38479">
    <property type="entry name" value="LMO0824 PROTEIN"/>
    <property type="match status" value="1"/>
</dbReference>
<accession>A0A3M2KYW0</accession>
<evidence type="ECO:0000313" key="2">
    <source>
        <dbReference type="Proteomes" id="UP000279275"/>
    </source>
</evidence>
<dbReference type="Proteomes" id="UP000279275">
    <property type="component" value="Unassembled WGS sequence"/>
</dbReference>